<dbReference type="GO" id="GO:0003677">
    <property type="term" value="F:DNA binding"/>
    <property type="evidence" value="ECO:0007669"/>
    <property type="project" value="UniProtKB-KW"/>
</dbReference>
<dbReference type="InterPro" id="IPR039422">
    <property type="entry name" value="MarR/SlyA-like"/>
</dbReference>
<proteinExistence type="predicted"/>
<evidence type="ECO:0000313" key="3">
    <source>
        <dbReference type="Proteomes" id="UP000543579"/>
    </source>
</evidence>
<organism evidence="2 3">
    <name type="scientific">Microbacterium proteolyticum</name>
    <dbReference type="NCBI Taxonomy" id="1572644"/>
    <lineage>
        <taxon>Bacteria</taxon>
        <taxon>Bacillati</taxon>
        <taxon>Actinomycetota</taxon>
        <taxon>Actinomycetes</taxon>
        <taxon>Micrococcales</taxon>
        <taxon>Microbacteriaceae</taxon>
        <taxon>Microbacterium</taxon>
    </lineage>
</organism>
<dbReference type="GO" id="GO:0006950">
    <property type="term" value="P:response to stress"/>
    <property type="evidence" value="ECO:0007669"/>
    <property type="project" value="TreeGrafter"/>
</dbReference>
<dbReference type="PROSITE" id="PS50995">
    <property type="entry name" value="HTH_MARR_2"/>
    <property type="match status" value="1"/>
</dbReference>
<dbReference type="Pfam" id="PF12802">
    <property type="entry name" value="MarR_2"/>
    <property type="match status" value="1"/>
</dbReference>
<dbReference type="Gene3D" id="1.10.10.10">
    <property type="entry name" value="Winged helix-like DNA-binding domain superfamily/Winged helix DNA-binding domain"/>
    <property type="match status" value="1"/>
</dbReference>
<protein>
    <submittedName>
        <fullName evidence="2">DNA-binding MarR family transcriptional regulator</fullName>
    </submittedName>
</protein>
<keyword evidence="2" id="KW-0238">DNA-binding</keyword>
<sequence length="162" mass="17313">MRDPATADDVVKALNDLTDSGIASERAALQSLGIGPNDAKVLRFLLQRGDDAEPVTPRMLAAMLGISSAATTALIDRLADAGWVAREPYPGDRRSIVVRETIDAASPARRMLAVRRASAVAAAERLGPEERRIVADFLDDIARGETEDMGAMCPNDEAPRTT</sequence>
<dbReference type="SUPFAM" id="SSF46785">
    <property type="entry name" value="Winged helix' DNA-binding domain"/>
    <property type="match status" value="1"/>
</dbReference>
<reference evidence="2 3" key="1">
    <citation type="submission" date="2020-08" db="EMBL/GenBank/DDBJ databases">
        <title>Genomic Encyclopedia of Type Strains, Phase III (KMG-III): the genomes of soil and plant-associated and newly described type strains.</title>
        <authorList>
            <person name="Whitman W."/>
        </authorList>
    </citation>
    <scope>NUCLEOTIDE SEQUENCE [LARGE SCALE GENOMIC DNA]</scope>
    <source>
        <strain evidence="2 3">CECT 8356</strain>
    </source>
</reference>
<name>A0A7W5CGA0_9MICO</name>
<dbReference type="InterPro" id="IPR036390">
    <property type="entry name" value="WH_DNA-bd_sf"/>
</dbReference>
<accession>A0A7W5CGA0</accession>
<dbReference type="InterPro" id="IPR036388">
    <property type="entry name" value="WH-like_DNA-bd_sf"/>
</dbReference>
<dbReference type="AlphaFoldDB" id="A0A7W5CGA0"/>
<dbReference type="Proteomes" id="UP000543579">
    <property type="component" value="Unassembled WGS sequence"/>
</dbReference>
<gene>
    <name evidence="2" type="ORF">FHS07_000822</name>
</gene>
<dbReference type="GO" id="GO:0003700">
    <property type="term" value="F:DNA-binding transcription factor activity"/>
    <property type="evidence" value="ECO:0007669"/>
    <property type="project" value="InterPro"/>
</dbReference>
<dbReference type="SMART" id="SM00347">
    <property type="entry name" value="HTH_MARR"/>
    <property type="match status" value="1"/>
</dbReference>
<dbReference type="InterPro" id="IPR000835">
    <property type="entry name" value="HTH_MarR-typ"/>
</dbReference>
<evidence type="ECO:0000313" key="2">
    <source>
        <dbReference type="EMBL" id="MBB3157138.1"/>
    </source>
</evidence>
<comment type="caution">
    <text evidence="2">The sequence shown here is derived from an EMBL/GenBank/DDBJ whole genome shotgun (WGS) entry which is preliminary data.</text>
</comment>
<dbReference type="RefSeq" id="WP_183418588.1">
    <property type="nucleotide sequence ID" value="NZ_JACHXY010000001.1"/>
</dbReference>
<feature type="domain" description="HTH marR-type" evidence="1">
    <location>
        <begin position="1"/>
        <end position="143"/>
    </location>
</feature>
<dbReference type="EMBL" id="JACHXY010000001">
    <property type="protein sequence ID" value="MBB3157138.1"/>
    <property type="molecule type" value="Genomic_DNA"/>
</dbReference>
<dbReference type="PANTHER" id="PTHR33164:SF43">
    <property type="entry name" value="HTH-TYPE TRANSCRIPTIONAL REPRESSOR YETL"/>
    <property type="match status" value="1"/>
</dbReference>
<evidence type="ECO:0000259" key="1">
    <source>
        <dbReference type="PROSITE" id="PS50995"/>
    </source>
</evidence>
<dbReference type="PANTHER" id="PTHR33164">
    <property type="entry name" value="TRANSCRIPTIONAL REGULATOR, MARR FAMILY"/>
    <property type="match status" value="1"/>
</dbReference>